<dbReference type="PANTHER" id="PTHR30576:SF10">
    <property type="entry name" value="SLL5057 PROTEIN"/>
    <property type="match status" value="1"/>
</dbReference>
<dbReference type="Pfam" id="PF01740">
    <property type="entry name" value="STAS"/>
    <property type="match status" value="1"/>
</dbReference>
<evidence type="ECO:0000256" key="4">
    <source>
        <dbReference type="SAM" id="Phobius"/>
    </source>
</evidence>
<evidence type="ECO:0000259" key="5">
    <source>
        <dbReference type="PROSITE" id="PS50801"/>
    </source>
</evidence>
<dbReference type="Pfam" id="PF02397">
    <property type="entry name" value="Bac_transf"/>
    <property type="match status" value="1"/>
</dbReference>
<name>A0A2K8SYV4_9NOSO</name>
<keyword evidence="4" id="KW-0472">Membrane</keyword>
<proteinExistence type="inferred from homology"/>
<dbReference type="EMBL" id="CP024785">
    <property type="protein sequence ID" value="AUB40627.1"/>
    <property type="molecule type" value="Genomic_DNA"/>
</dbReference>
<protein>
    <recommendedName>
        <fullName evidence="3">Anti-sigma factor antagonist</fullName>
    </recommendedName>
</protein>
<dbReference type="Gene3D" id="3.30.750.24">
    <property type="entry name" value="STAS domain"/>
    <property type="match status" value="1"/>
</dbReference>
<evidence type="ECO:0000313" key="6">
    <source>
        <dbReference type="EMBL" id="AUB40627.1"/>
    </source>
</evidence>
<dbReference type="InterPro" id="IPR003362">
    <property type="entry name" value="Bact_transf"/>
</dbReference>
<feature type="domain" description="STAS" evidence="5">
    <location>
        <begin position="81"/>
        <end position="177"/>
    </location>
</feature>
<keyword evidence="4" id="KW-1133">Transmembrane helix</keyword>
<evidence type="ECO:0000256" key="3">
    <source>
        <dbReference type="RuleBase" id="RU003749"/>
    </source>
</evidence>
<dbReference type="CDD" id="cd07043">
    <property type="entry name" value="STAS_anti-anti-sigma_factors"/>
    <property type="match status" value="1"/>
</dbReference>
<gene>
    <name evidence="6" type="ORF">COO91_06646</name>
</gene>
<dbReference type="InterPro" id="IPR002645">
    <property type="entry name" value="STAS_dom"/>
</dbReference>
<dbReference type="InterPro" id="IPR036513">
    <property type="entry name" value="STAS_dom_sf"/>
</dbReference>
<dbReference type="Proteomes" id="UP000232003">
    <property type="component" value="Chromosome"/>
</dbReference>
<comment type="similarity">
    <text evidence="2 3">Belongs to the anti-sigma-factor antagonist family.</text>
</comment>
<keyword evidence="4" id="KW-0812">Transmembrane</keyword>
<feature type="transmembrane region" description="Helical" evidence="4">
    <location>
        <begin position="223"/>
        <end position="247"/>
    </location>
</feature>
<dbReference type="KEGG" id="nfl:COO91_06646"/>
<evidence type="ECO:0000256" key="2">
    <source>
        <dbReference type="ARBA" id="ARBA00009013"/>
    </source>
</evidence>
<accession>A0A2K8SYV4</accession>
<sequence length="414" mass="46850">MRATRSRCVGTTARMFFGFLFYCESSLAISNLSPGKSQLVLITTDSNIRLSNFLGQNNVWEITLYMATKVQSFMTSQPTEVDFPVNSLNDTAIVQVPKRLSVLEALGFKQTCQGLIQSNSHPKQIIIDFHQTTFMDSSGLGALVSNFKYAQTKGITLTLRNVTPQIMAVLKLTGLDQVFPLELVDDGPLIKQEDLVDNRKTTSRKVEQLPTTHPSVASWMKRLLDIVGSVIGLLITGVLFIPIAIAIQINDPGPIFFIQIRCGWMGKQFKIWKFRSMCVDAEAKKSQVQNQVQGAFFKNENDPRITKIGRFLRRTSLDELPQFWNVLKGEMSLVGTRPPTPDEVERYEVPEWQRLDVKPGMTGEWQVNGRSTVRSFEDVIRLDLQYQKNWSLVYDLKLIFKTIAILFNRNSGAV</sequence>
<comment type="similarity">
    <text evidence="1">Belongs to the bacterial sugar transferase family.</text>
</comment>
<dbReference type="PANTHER" id="PTHR30576">
    <property type="entry name" value="COLANIC BIOSYNTHESIS UDP-GLUCOSE LIPID CARRIER TRANSFERASE"/>
    <property type="match status" value="1"/>
</dbReference>
<dbReference type="SUPFAM" id="SSF52091">
    <property type="entry name" value="SpoIIaa-like"/>
    <property type="match status" value="1"/>
</dbReference>
<organism evidence="6 7">
    <name type="scientific">Nostoc flagelliforme CCNUN1</name>
    <dbReference type="NCBI Taxonomy" id="2038116"/>
    <lineage>
        <taxon>Bacteria</taxon>
        <taxon>Bacillati</taxon>
        <taxon>Cyanobacteriota</taxon>
        <taxon>Cyanophyceae</taxon>
        <taxon>Nostocales</taxon>
        <taxon>Nostocaceae</taxon>
        <taxon>Nostoc</taxon>
    </lineage>
</organism>
<dbReference type="InterPro" id="IPR003658">
    <property type="entry name" value="Anti-sigma_ant"/>
</dbReference>
<reference evidence="6 7" key="1">
    <citation type="submission" date="2017-11" db="EMBL/GenBank/DDBJ databases">
        <title>Complete genome of a free-living desiccation-tolerant cyanobacterium and its photosynthetic adaptation to extreme terrestrial habitat.</title>
        <authorList>
            <person name="Shang J."/>
        </authorList>
    </citation>
    <scope>NUCLEOTIDE SEQUENCE [LARGE SCALE GENOMIC DNA]</scope>
    <source>
        <strain evidence="6 7">CCNUN1</strain>
    </source>
</reference>
<dbReference type="GO" id="GO:0016780">
    <property type="term" value="F:phosphotransferase activity, for other substituted phosphate groups"/>
    <property type="evidence" value="ECO:0007669"/>
    <property type="project" value="TreeGrafter"/>
</dbReference>
<evidence type="ECO:0000313" key="7">
    <source>
        <dbReference type="Proteomes" id="UP000232003"/>
    </source>
</evidence>
<evidence type="ECO:0000256" key="1">
    <source>
        <dbReference type="ARBA" id="ARBA00006464"/>
    </source>
</evidence>
<dbReference type="AlphaFoldDB" id="A0A2K8SYV4"/>
<dbReference type="NCBIfam" id="TIGR00377">
    <property type="entry name" value="ant_ant_sig"/>
    <property type="match status" value="1"/>
</dbReference>
<dbReference type="GO" id="GO:0043856">
    <property type="term" value="F:anti-sigma factor antagonist activity"/>
    <property type="evidence" value="ECO:0007669"/>
    <property type="project" value="InterPro"/>
</dbReference>
<keyword evidence="7" id="KW-1185">Reference proteome</keyword>
<dbReference type="PROSITE" id="PS50801">
    <property type="entry name" value="STAS"/>
    <property type="match status" value="1"/>
</dbReference>